<keyword evidence="2" id="KW-1185">Reference proteome</keyword>
<dbReference type="EMBL" id="CM039178">
    <property type="protein sequence ID" value="KAH9680368.1"/>
    <property type="molecule type" value="Genomic_DNA"/>
</dbReference>
<dbReference type="Proteomes" id="UP000829398">
    <property type="component" value="Chromosome 9"/>
</dbReference>
<comment type="caution">
    <text evidence="1">The sequence shown here is derived from an EMBL/GenBank/DDBJ whole genome shotgun (WGS) entry which is preliminary data.</text>
</comment>
<proteinExistence type="predicted"/>
<gene>
    <name evidence="1" type="ORF">KPL71_026524</name>
</gene>
<accession>A0ACB8I0P6</accession>
<organism evidence="1 2">
    <name type="scientific">Citrus sinensis</name>
    <name type="common">Sweet orange</name>
    <name type="synonym">Citrus aurantium var. sinensis</name>
    <dbReference type="NCBI Taxonomy" id="2711"/>
    <lineage>
        <taxon>Eukaryota</taxon>
        <taxon>Viridiplantae</taxon>
        <taxon>Streptophyta</taxon>
        <taxon>Embryophyta</taxon>
        <taxon>Tracheophyta</taxon>
        <taxon>Spermatophyta</taxon>
        <taxon>Magnoliopsida</taxon>
        <taxon>eudicotyledons</taxon>
        <taxon>Gunneridae</taxon>
        <taxon>Pentapetalae</taxon>
        <taxon>rosids</taxon>
        <taxon>malvids</taxon>
        <taxon>Sapindales</taxon>
        <taxon>Rutaceae</taxon>
        <taxon>Aurantioideae</taxon>
        <taxon>Citrus</taxon>
    </lineage>
</organism>
<sequence length="253" mass="29841">MSTRKYVSGYEKLKKKRRIEKLVQSQKGALDKFVTTSKKDIDLNEELVIEQPSLNELNNDETVNEINNIEDDKNKNADKVDVKNLFVPNNIYDLGRWENVDTKLRDLLVEKGPIRENNITFPKDENSRHFSTAFYVKMLTNGEKHDRKWLIYSKDFNKVYCFCCKLFNTSCNKNQLSDEGTRDWKNLNSKLKSHETTNEHITNMNAWVDLEARLSKRKTIDKDVQERIDKEKEHWQKVLIRTIAVVKNLAKNN</sequence>
<reference evidence="2" key="1">
    <citation type="journal article" date="2023" name="Hortic. Res.">
        <title>A chromosome-level phased genome enabling allele-level studies in sweet orange: a case study on citrus Huanglongbing tolerance.</title>
        <authorList>
            <person name="Wu B."/>
            <person name="Yu Q."/>
            <person name="Deng Z."/>
            <person name="Duan Y."/>
            <person name="Luo F."/>
            <person name="Gmitter F. Jr."/>
        </authorList>
    </citation>
    <scope>NUCLEOTIDE SEQUENCE [LARGE SCALE GENOMIC DNA]</scope>
    <source>
        <strain evidence="2">cv. Valencia</strain>
    </source>
</reference>
<evidence type="ECO:0000313" key="1">
    <source>
        <dbReference type="EMBL" id="KAH9680368.1"/>
    </source>
</evidence>
<name>A0ACB8I0P6_CITSI</name>
<evidence type="ECO:0000313" key="2">
    <source>
        <dbReference type="Proteomes" id="UP000829398"/>
    </source>
</evidence>
<protein>
    <submittedName>
        <fullName evidence="1">TTF-type domain-containing protein</fullName>
    </submittedName>
</protein>